<keyword evidence="3" id="KW-1185">Reference proteome</keyword>
<dbReference type="OrthoDB" id="10473451at2759"/>
<evidence type="ECO:0000256" key="1">
    <source>
        <dbReference type="SAM" id="MobiDB-lite"/>
    </source>
</evidence>
<dbReference type="VEuPathDB" id="FungiDB:PGTG_08519"/>
<dbReference type="KEGG" id="pgr:PGTG_08519"/>
<accession>E3KGA8</accession>
<reference evidence="3" key="2">
    <citation type="journal article" date="2011" name="Proc. Natl. Acad. Sci. U.S.A.">
        <title>Obligate biotrophy features unraveled by the genomic analysis of rust fungi.</title>
        <authorList>
            <person name="Duplessis S."/>
            <person name="Cuomo C.A."/>
            <person name="Lin Y.-C."/>
            <person name="Aerts A."/>
            <person name="Tisserant E."/>
            <person name="Veneault-Fourrey C."/>
            <person name="Joly D.L."/>
            <person name="Hacquard S."/>
            <person name="Amselem J."/>
            <person name="Cantarel B.L."/>
            <person name="Chiu R."/>
            <person name="Coutinho P.M."/>
            <person name="Feau N."/>
            <person name="Field M."/>
            <person name="Frey P."/>
            <person name="Gelhaye E."/>
            <person name="Goldberg J."/>
            <person name="Grabherr M.G."/>
            <person name="Kodira C.D."/>
            <person name="Kohler A."/>
            <person name="Kuees U."/>
            <person name="Lindquist E.A."/>
            <person name="Lucas S.M."/>
            <person name="Mago R."/>
            <person name="Mauceli E."/>
            <person name="Morin E."/>
            <person name="Murat C."/>
            <person name="Pangilinan J.L."/>
            <person name="Park R."/>
            <person name="Pearson M."/>
            <person name="Quesneville H."/>
            <person name="Rouhier N."/>
            <person name="Sakthikumar S."/>
            <person name="Salamov A.A."/>
            <person name="Schmutz J."/>
            <person name="Selles B."/>
            <person name="Shapiro H."/>
            <person name="Tanguay P."/>
            <person name="Tuskan G.A."/>
            <person name="Henrissat B."/>
            <person name="Van de Peer Y."/>
            <person name="Rouze P."/>
            <person name="Ellis J.G."/>
            <person name="Dodds P.N."/>
            <person name="Schein J.E."/>
            <person name="Zhong S."/>
            <person name="Hamelin R.C."/>
            <person name="Grigoriev I.V."/>
            <person name="Szabo L.J."/>
            <person name="Martin F."/>
        </authorList>
    </citation>
    <scope>NUCLEOTIDE SEQUENCE [LARGE SCALE GENOMIC DNA]</scope>
    <source>
        <strain evidence="3">CRL 75-36-700-3 / race SCCL</strain>
    </source>
</reference>
<evidence type="ECO:0000313" key="2">
    <source>
        <dbReference type="EMBL" id="EFP83333.1"/>
    </source>
</evidence>
<evidence type="ECO:0000313" key="3">
    <source>
        <dbReference type="Proteomes" id="UP000008783"/>
    </source>
</evidence>
<dbReference type="RefSeq" id="XP_003327752.1">
    <property type="nucleotide sequence ID" value="XM_003327704.1"/>
</dbReference>
<protein>
    <submittedName>
        <fullName evidence="2">Uncharacterized protein</fullName>
    </submittedName>
</protein>
<feature type="compositionally biased region" description="Acidic residues" evidence="1">
    <location>
        <begin position="147"/>
        <end position="157"/>
    </location>
</feature>
<gene>
    <name evidence="2" type="ORF">PGTG_08519</name>
</gene>
<dbReference type="EMBL" id="DS178286">
    <property type="protein sequence ID" value="EFP83333.1"/>
    <property type="molecule type" value="Genomic_DNA"/>
</dbReference>
<feature type="compositionally biased region" description="Acidic residues" evidence="1">
    <location>
        <begin position="171"/>
        <end position="182"/>
    </location>
</feature>
<dbReference type="HOGENOM" id="CLU_076411_0_0_1"/>
<dbReference type="OMA" id="EDDHFDM"/>
<dbReference type="InParanoid" id="E3KGA8"/>
<sequence length="211" mass="23408">MDIASCHTGAYISRFSAHSFGSSPPVPLIAVRFPLIDARSAHRRRFHPLLPVSLLISTGDLRSFSAKVQSAVAIAHSNLIAISQLQVDWDVKIIEVLKKTAPQRRGNELLQSWKQQLTKITVSRRFGFLSDIPGDVHHSLLSHLPENDELPQLDTDDPPPPPEDIDKGDLDADGITDDGDDEEFQAYFAQAMEAQMLRNLAQASNVGYIYK</sequence>
<feature type="region of interest" description="Disordered" evidence="1">
    <location>
        <begin position="147"/>
        <end position="182"/>
    </location>
</feature>
<dbReference type="Proteomes" id="UP000008783">
    <property type="component" value="Unassembled WGS sequence"/>
</dbReference>
<organism evidence="2 3">
    <name type="scientific">Puccinia graminis f. sp. tritici (strain CRL 75-36-700-3 / race SCCL)</name>
    <name type="common">Black stem rust fungus</name>
    <dbReference type="NCBI Taxonomy" id="418459"/>
    <lineage>
        <taxon>Eukaryota</taxon>
        <taxon>Fungi</taxon>
        <taxon>Dikarya</taxon>
        <taxon>Basidiomycota</taxon>
        <taxon>Pucciniomycotina</taxon>
        <taxon>Pucciniomycetes</taxon>
        <taxon>Pucciniales</taxon>
        <taxon>Pucciniaceae</taxon>
        <taxon>Puccinia</taxon>
    </lineage>
</organism>
<name>E3KGA8_PUCGT</name>
<proteinExistence type="predicted"/>
<dbReference type="GeneID" id="10545042"/>
<reference key="1">
    <citation type="submission" date="2007-01" db="EMBL/GenBank/DDBJ databases">
        <title>The Genome Sequence of Puccinia graminis f. sp. tritici Strain CRL 75-36-700-3.</title>
        <authorList>
            <consortium name="The Broad Institute Genome Sequencing Platform"/>
            <person name="Birren B."/>
            <person name="Lander E."/>
            <person name="Galagan J."/>
            <person name="Nusbaum C."/>
            <person name="Devon K."/>
            <person name="Cuomo C."/>
            <person name="Jaffe D."/>
            <person name="Butler J."/>
            <person name="Alvarez P."/>
            <person name="Gnerre S."/>
            <person name="Grabherr M."/>
            <person name="Mauceli E."/>
            <person name="Brockman W."/>
            <person name="Young S."/>
            <person name="LaButti K."/>
            <person name="Sykes S."/>
            <person name="DeCaprio D."/>
            <person name="Crawford M."/>
            <person name="Koehrsen M."/>
            <person name="Engels R."/>
            <person name="Montgomery P."/>
            <person name="Pearson M."/>
            <person name="Howarth C."/>
            <person name="Larson L."/>
            <person name="White J."/>
            <person name="Zeng Q."/>
            <person name="Kodira C."/>
            <person name="Yandava C."/>
            <person name="Alvarado L."/>
            <person name="O'Leary S."/>
            <person name="Szabo L."/>
            <person name="Dean R."/>
            <person name="Schein J."/>
        </authorList>
    </citation>
    <scope>NUCLEOTIDE SEQUENCE</scope>
    <source>
        <strain>CRL 75-36-700-3</strain>
    </source>
</reference>
<dbReference type="AlphaFoldDB" id="E3KGA8"/>